<evidence type="ECO:0000313" key="4">
    <source>
        <dbReference type="EMBL" id="SDJ03805.1"/>
    </source>
</evidence>
<dbReference type="InterPro" id="IPR016032">
    <property type="entry name" value="Sig_transdc_resp-reg_C-effctor"/>
</dbReference>
<accession>A0A1G8QHC6</accession>
<dbReference type="SUPFAM" id="SSF46894">
    <property type="entry name" value="C-terminal effector domain of the bipartite response regulators"/>
    <property type="match status" value="1"/>
</dbReference>
<dbReference type="Pfam" id="PF00196">
    <property type="entry name" value="GerE"/>
    <property type="match status" value="1"/>
</dbReference>
<proteinExistence type="predicted"/>
<dbReference type="SMART" id="SM00421">
    <property type="entry name" value="HTH_LUXR"/>
    <property type="match status" value="1"/>
</dbReference>
<dbReference type="GO" id="GO:0003677">
    <property type="term" value="F:DNA binding"/>
    <property type="evidence" value="ECO:0007669"/>
    <property type="project" value="InterPro"/>
</dbReference>
<dbReference type="GO" id="GO:0005524">
    <property type="term" value="F:ATP binding"/>
    <property type="evidence" value="ECO:0007669"/>
    <property type="project" value="UniProtKB-KW"/>
</dbReference>
<dbReference type="PRINTS" id="PR00038">
    <property type="entry name" value="HTHLUXR"/>
</dbReference>
<evidence type="ECO:0000313" key="5">
    <source>
        <dbReference type="Proteomes" id="UP000199682"/>
    </source>
</evidence>
<dbReference type="SUPFAM" id="SSF52540">
    <property type="entry name" value="P-loop containing nucleoside triphosphate hydrolases"/>
    <property type="match status" value="1"/>
</dbReference>
<dbReference type="GO" id="GO:0004016">
    <property type="term" value="F:adenylate cyclase activity"/>
    <property type="evidence" value="ECO:0007669"/>
    <property type="project" value="TreeGrafter"/>
</dbReference>
<dbReference type="GO" id="GO:0006355">
    <property type="term" value="P:regulation of DNA-templated transcription"/>
    <property type="evidence" value="ECO:0007669"/>
    <property type="project" value="InterPro"/>
</dbReference>
<dbReference type="InterPro" id="IPR036388">
    <property type="entry name" value="WH-like_DNA-bd_sf"/>
</dbReference>
<dbReference type="Gene3D" id="1.25.40.10">
    <property type="entry name" value="Tetratricopeptide repeat domain"/>
    <property type="match status" value="1"/>
</dbReference>
<dbReference type="Pfam" id="PF13191">
    <property type="entry name" value="AAA_16"/>
    <property type="match status" value="1"/>
</dbReference>
<keyword evidence="1" id="KW-0547">Nucleotide-binding</keyword>
<dbReference type="PROSITE" id="PS50043">
    <property type="entry name" value="HTH_LUXR_2"/>
    <property type="match status" value="1"/>
</dbReference>
<keyword evidence="2" id="KW-0067">ATP-binding</keyword>
<protein>
    <submittedName>
        <fullName evidence="4">ATP-, maltotriose-and DNA-dependent transcriptional regulator MalT</fullName>
    </submittedName>
</protein>
<evidence type="ECO:0000256" key="2">
    <source>
        <dbReference type="ARBA" id="ARBA00022840"/>
    </source>
</evidence>
<evidence type="ECO:0000259" key="3">
    <source>
        <dbReference type="PROSITE" id="PS50043"/>
    </source>
</evidence>
<dbReference type="InterPro" id="IPR000792">
    <property type="entry name" value="Tscrpt_reg_LuxR_C"/>
</dbReference>
<reference evidence="5" key="1">
    <citation type="submission" date="2016-10" db="EMBL/GenBank/DDBJ databases">
        <authorList>
            <person name="Varghese N."/>
            <person name="Submissions S."/>
        </authorList>
    </citation>
    <scope>NUCLEOTIDE SEQUENCE [LARGE SCALE GENOMIC DNA]</scope>
    <source>
        <strain evidence="5">DSM 44796</strain>
    </source>
</reference>
<dbReference type="AlphaFoldDB" id="A0A1G8QHC6"/>
<organism evidence="4 5">
    <name type="scientific">Lentzea albidocapillata subsp. violacea</name>
    <dbReference type="NCBI Taxonomy" id="128104"/>
    <lineage>
        <taxon>Bacteria</taxon>
        <taxon>Bacillati</taxon>
        <taxon>Actinomycetota</taxon>
        <taxon>Actinomycetes</taxon>
        <taxon>Pseudonocardiales</taxon>
        <taxon>Pseudonocardiaceae</taxon>
        <taxon>Lentzea</taxon>
    </lineage>
</organism>
<dbReference type="InterPro" id="IPR011990">
    <property type="entry name" value="TPR-like_helical_dom_sf"/>
</dbReference>
<feature type="domain" description="HTH luxR-type" evidence="3">
    <location>
        <begin position="813"/>
        <end position="876"/>
    </location>
</feature>
<dbReference type="SUPFAM" id="SSF48452">
    <property type="entry name" value="TPR-like"/>
    <property type="match status" value="1"/>
</dbReference>
<dbReference type="InterPro" id="IPR027417">
    <property type="entry name" value="P-loop_NTPase"/>
</dbReference>
<dbReference type="GO" id="GO:0005737">
    <property type="term" value="C:cytoplasm"/>
    <property type="evidence" value="ECO:0007669"/>
    <property type="project" value="TreeGrafter"/>
</dbReference>
<name>A0A1G8QHC6_9PSEU</name>
<dbReference type="PANTHER" id="PTHR16305">
    <property type="entry name" value="TESTICULAR SOLUBLE ADENYLYL CYCLASE"/>
    <property type="match status" value="1"/>
</dbReference>
<dbReference type="Gene3D" id="1.10.10.10">
    <property type="entry name" value="Winged helix-like DNA-binding domain superfamily/Winged helix DNA-binding domain"/>
    <property type="match status" value="1"/>
</dbReference>
<dbReference type="CDD" id="cd06170">
    <property type="entry name" value="LuxR_C_like"/>
    <property type="match status" value="1"/>
</dbReference>
<dbReference type="PANTHER" id="PTHR16305:SF28">
    <property type="entry name" value="GUANYLATE CYCLASE DOMAIN-CONTAINING PROTEIN"/>
    <property type="match status" value="1"/>
</dbReference>
<evidence type="ECO:0000256" key="1">
    <source>
        <dbReference type="ARBA" id="ARBA00022741"/>
    </source>
</evidence>
<sequence length="876" mass="94629">MGRLRKLFRERRTGVESNWPLTGRTEELDLLEKILVGPDHCGVVVSGPAGVGKTRLATELTQRAAERGCVVERVTANRSLSDVAFGALIHLVPSGADTSDSTVELMQGLRDELRREQQVLLFVDDGHLLDDASAAAIHMLAATGTVFVVVTVRAREPVADPITTLWKDGLAVRLELQPLSRLETADVLAAGLAGQVSRLTVNRLWYATRGNVLFLRELARAGQMSGRLCLRGGVWSWDGDIAFGERLSELIEARLVGLTADETAVLEVLAVGEPLELEFLPHVDVLESLEARGLVSATDDGGRVSIRLAHPLYGESLRARMGMLRRRAILSGLADELAAAGVRRRGDLIRLAGWSLDGGRALDPETLLAAAREARHVFDHRATERFARSATEKGGGPDAHVLLADALYWQCRHDEAAAVLSRSHEGGHDAWRPIVTASNLFWGLGDTEAAETVLRKAQDDFGPSPEHDEFAAHRAFIVMFNGRPHEARAIAEAVLTSAAATDLSRARALQALIPALALTGHTNRAIEAADAGITFARSASADVPWSVNYLQAGQATAYWLAGRLADMHALAQEGYTAATNRRTDDVRGLWATLLGRALLSRGLVASARHQFREAADLLRQHDFGSMLSWCHAGQSIAATWLGDLDGALELLAEAQRVHQPMVHTHDSEILLAEAWLAAARGEHSRAERLVRSAADTAVARGQRALEALALHDGVRLGFPGLRQRLALLADQVDGELVRCFAAHAAAQAGTEFLAVSQRFEELGATLLAAETAASAARAFTNDINAKAAAVHRCRALARRVEGAVTPALRAVDESPVLAALTTREREIAELVARRLSNQEISDRLTLSIRTVENHLARLYGRLGVTRNDLPGLFGLD</sequence>
<dbReference type="Proteomes" id="UP000199682">
    <property type="component" value="Unassembled WGS sequence"/>
</dbReference>
<dbReference type="EMBL" id="FNET01000001">
    <property type="protein sequence ID" value="SDJ03805.1"/>
    <property type="molecule type" value="Genomic_DNA"/>
</dbReference>
<dbReference type="InterPro" id="IPR041664">
    <property type="entry name" value="AAA_16"/>
</dbReference>
<dbReference type="Gene3D" id="3.40.50.300">
    <property type="entry name" value="P-loop containing nucleotide triphosphate hydrolases"/>
    <property type="match status" value="1"/>
</dbReference>
<gene>
    <name evidence="4" type="ORF">SAMN04488074_101342</name>
</gene>